<evidence type="ECO:0000256" key="1">
    <source>
        <dbReference type="SAM" id="Phobius"/>
    </source>
</evidence>
<dbReference type="Proteomes" id="UP000540506">
    <property type="component" value="Unassembled WGS sequence"/>
</dbReference>
<evidence type="ECO:0000313" key="3">
    <source>
        <dbReference type="Proteomes" id="UP000540506"/>
    </source>
</evidence>
<feature type="transmembrane region" description="Helical" evidence="1">
    <location>
        <begin position="12"/>
        <end position="36"/>
    </location>
</feature>
<evidence type="ECO:0000313" key="2">
    <source>
        <dbReference type="EMBL" id="MBB4925666.1"/>
    </source>
</evidence>
<organism evidence="2 3">
    <name type="scientific">Kitasatospora kifunensis</name>
    <name type="common">Streptomyces kifunensis</name>
    <dbReference type="NCBI Taxonomy" id="58351"/>
    <lineage>
        <taxon>Bacteria</taxon>
        <taxon>Bacillati</taxon>
        <taxon>Actinomycetota</taxon>
        <taxon>Actinomycetes</taxon>
        <taxon>Kitasatosporales</taxon>
        <taxon>Streptomycetaceae</taxon>
        <taxon>Kitasatospora</taxon>
    </lineage>
</organism>
<feature type="transmembrane region" description="Helical" evidence="1">
    <location>
        <begin position="56"/>
        <end position="78"/>
    </location>
</feature>
<keyword evidence="1" id="KW-0812">Transmembrane</keyword>
<dbReference type="AlphaFoldDB" id="A0A7W7VWP9"/>
<reference evidence="2 3" key="1">
    <citation type="submission" date="2020-08" db="EMBL/GenBank/DDBJ databases">
        <title>Sequencing the genomes of 1000 actinobacteria strains.</title>
        <authorList>
            <person name="Klenk H.-P."/>
        </authorList>
    </citation>
    <scope>NUCLEOTIDE SEQUENCE [LARGE SCALE GENOMIC DNA]</scope>
    <source>
        <strain evidence="2 3">DSM 41654</strain>
    </source>
</reference>
<sequence>MRVLAYEARRLLGLRSTWLILAATLLAGPALTFLLVRRLTPGPLPVSEATRLVTGAVPLLTLPIAALGAGVLGALASAHEVRCPGLAASQVRYAARLRLLLAKLVVLGTVSALLALASFLVGVLTVRLAAASASPAVRLSVVQLFHAEHRPVPVLATFAALVVAVGWTGILTAALTRSAVAGVLLLCALPMLVDGFAMPRMLDLLNSEGLGWAPTASLQALAAVLLPATLLLAACLLVQLRRRSY</sequence>
<keyword evidence="1" id="KW-1133">Transmembrane helix</keyword>
<feature type="transmembrane region" description="Helical" evidence="1">
    <location>
        <begin position="99"/>
        <end position="132"/>
    </location>
</feature>
<feature type="transmembrane region" description="Helical" evidence="1">
    <location>
        <begin position="152"/>
        <end position="172"/>
    </location>
</feature>
<dbReference type="EMBL" id="JACHJV010000001">
    <property type="protein sequence ID" value="MBB4925666.1"/>
    <property type="molecule type" value="Genomic_DNA"/>
</dbReference>
<name>A0A7W7VWP9_KITKI</name>
<keyword evidence="1" id="KW-0472">Membrane</keyword>
<dbReference type="RefSeq" id="WP_184938035.1">
    <property type="nucleotide sequence ID" value="NZ_JACHJV010000001.1"/>
</dbReference>
<protein>
    <recommendedName>
        <fullName evidence="4">ABC transporter permease</fullName>
    </recommendedName>
</protein>
<feature type="transmembrane region" description="Helical" evidence="1">
    <location>
        <begin position="218"/>
        <end position="240"/>
    </location>
</feature>
<keyword evidence="3" id="KW-1185">Reference proteome</keyword>
<proteinExistence type="predicted"/>
<evidence type="ECO:0008006" key="4">
    <source>
        <dbReference type="Google" id="ProtNLM"/>
    </source>
</evidence>
<feature type="transmembrane region" description="Helical" evidence="1">
    <location>
        <begin position="179"/>
        <end position="198"/>
    </location>
</feature>
<accession>A0A7W7VWP9</accession>
<gene>
    <name evidence="2" type="ORF">FHR34_004659</name>
</gene>
<comment type="caution">
    <text evidence="2">The sequence shown here is derived from an EMBL/GenBank/DDBJ whole genome shotgun (WGS) entry which is preliminary data.</text>
</comment>